<dbReference type="Proteomes" id="UP000287502">
    <property type="component" value="Chromosome"/>
</dbReference>
<reference evidence="1 2" key="1">
    <citation type="submission" date="2019-01" db="EMBL/GenBank/DDBJ databases">
        <title>Geovibrio thiophilus DSM 11263, complete genome.</title>
        <authorList>
            <person name="Spring S."/>
            <person name="Bunk B."/>
            <person name="Sproer C."/>
        </authorList>
    </citation>
    <scope>NUCLEOTIDE SEQUENCE [LARGE SCALE GENOMIC DNA]</scope>
    <source>
        <strain evidence="1 2">DSM 11263</strain>
    </source>
</reference>
<accession>A0A3R5V0B5</accession>
<dbReference type="OrthoDB" id="9799211at2"/>
<proteinExistence type="predicted"/>
<dbReference type="KEGG" id="gtl:EP073_03725"/>
<organism evidence="1 2">
    <name type="scientific">Geovibrio thiophilus</name>
    <dbReference type="NCBI Taxonomy" id="139438"/>
    <lineage>
        <taxon>Bacteria</taxon>
        <taxon>Pseudomonadati</taxon>
        <taxon>Deferribacterota</taxon>
        <taxon>Deferribacteres</taxon>
        <taxon>Deferribacterales</taxon>
        <taxon>Geovibrionaceae</taxon>
        <taxon>Geovibrio</taxon>
    </lineage>
</organism>
<dbReference type="InterPro" id="IPR024524">
    <property type="entry name" value="DUF3800"/>
</dbReference>
<gene>
    <name evidence="1" type="ORF">EP073_03725</name>
</gene>
<protein>
    <submittedName>
        <fullName evidence="1">DUF3800 domain-containing protein</fullName>
    </submittedName>
</protein>
<evidence type="ECO:0000313" key="1">
    <source>
        <dbReference type="EMBL" id="QAR32543.1"/>
    </source>
</evidence>
<sequence length="247" mass="29507">MLESSEKLYIFCDEACVNDKFILYGGFICDYDTQCGIQDELYRFKEKHGLNREIKWNHCKAPLYDRYVGFVDIIFRYISEKKLAFKFMSVERAFIDYKTYYGNDKELGFYNLYQMQLLHQFCVPYYNESLKTKFFIRLDARTTKYSLENVRNNLNNKLKYKKKILTYPVVNIEPRDSKKCIHIQLNDVILGAACFIKNDKFKDKDISDAKKNMALYIQEKSKINFKKNQNSLKGQMSFWCFKLKTAP</sequence>
<dbReference type="Pfam" id="PF12686">
    <property type="entry name" value="DUF3800"/>
    <property type="match status" value="1"/>
</dbReference>
<name>A0A3R5V0B5_9BACT</name>
<keyword evidence="2" id="KW-1185">Reference proteome</keyword>
<evidence type="ECO:0000313" key="2">
    <source>
        <dbReference type="Proteomes" id="UP000287502"/>
    </source>
</evidence>
<dbReference type="AlphaFoldDB" id="A0A3R5V0B5"/>
<dbReference type="EMBL" id="CP035108">
    <property type="protein sequence ID" value="QAR32543.1"/>
    <property type="molecule type" value="Genomic_DNA"/>
</dbReference>